<evidence type="ECO:0000256" key="4">
    <source>
        <dbReference type="PROSITE-ProRule" id="PRU00228"/>
    </source>
</evidence>
<protein>
    <recommendedName>
        <fullName evidence="6">ZZ-type domain-containing protein</fullName>
    </recommendedName>
</protein>
<dbReference type="EMBL" id="ML170199">
    <property type="protein sequence ID" value="TDL19166.1"/>
    <property type="molecule type" value="Genomic_DNA"/>
</dbReference>
<evidence type="ECO:0000256" key="2">
    <source>
        <dbReference type="ARBA" id="ARBA00022771"/>
    </source>
</evidence>
<accession>A0A4Y7PVU8</accession>
<keyword evidence="2 4" id="KW-0863">Zinc-finger</keyword>
<evidence type="ECO:0000313" key="7">
    <source>
        <dbReference type="EMBL" id="TDL19166.1"/>
    </source>
</evidence>
<keyword evidence="1" id="KW-0479">Metal-binding</keyword>
<keyword evidence="8" id="KW-1185">Reference proteome</keyword>
<gene>
    <name evidence="7" type="ORF">BD410DRAFT_447037</name>
</gene>
<dbReference type="Gene3D" id="3.30.60.90">
    <property type="match status" value="1"/>
</dbReference>
<evidence type="ECO:0000259" key="6">
    <source>
        <dbReference type="PROSITE" id="PS50135"/>
    </source>
</evidence>
<feature type="compositionally biased region" description="Polar residues" evidence="5">
    <location>
        <begin position="29"/>
        <end position="48"/>
    </location>
</feature>
<dbReference type="Proteomes" id="UP000294933">
    <property type="component" value="Unassembled WGS sequence"/>
</dbReference>
<feature type="compositionally biased region" description="Polar residues" evidence="5">
    <location>
        <begin position="90"/>
        <end position="106"/>
    </location>
</feature>
<dbReference type="Pfam" id="PF00569">
    <property type="entry name" value="ZZ"/>
    <property type="match status" value="1"/>
</dbReference>
<dbReference type="GO" id="GO:0008270">
    <property type="term" value="F:zinc ion binding"/>
    <property type="evidence" value="ECO:0007669"/>
    <property type="project" value="UniProtKB-KW"/>
</dbReference>
<dbReference type="OrthoDB" id="661148at2759"/>
<feature type="compositionally biased region" description="Polar residues" evidence="5">
    <location>
        <begin position="132"/>
        <end position="142"/>
    </location>
</feature>
<dbReference type="SMART" id="SM00291">
    <property type="entry name" value="ZnF_ZZ"/>
    <property type="match status" value="1"/>
</dbReference>
<dbReference type="PROSITE" id="PS50135">
    <property type="entry name" value="ZF_ZZ_2"/>
    <property type="match status" value="1"/>
</dbReference>
<evidence type="ECO:0000313" key="8">
    <source>
        <dbReference type="Proteomes" id="UP000294933"/>
    </source>
</evidence>
<dbReference type="SUPFAM" id="SSF57850">
    <property type="entry name" value="RING/U-box"/>
    <property type="match status" value="1"/>
</dbReference>
<dbReference type="STRING" id="50990.A0A4Y7PVU8"/>
<dbReference type="InterPro" id="IPR043145">
    <property type="entry name" value="Znf_ZZ_sf"/>
</dbReference>
<organism evidence="7 8">
    <name type="scientific">Rickenella mellea</name>
    <dbReference type="NCBI Taxonomy" id="50990"/>
    <lineage>
        <taxon>Eukaryota</taxon>
        <taxon>Fungi</taxon>
        <taxon>Dikarya</taxon>
        <taxon>Basidiomycota</taxon>
        <taxon>Agaricomycotina</taxon>
        <taxon>Agaricomycetes</taxon>
        <taxon>Hymenochaetales</taxon>
        <taxon>Rickenellaceae</taxon>
        <taxon>Rickenella</taxon>
    </lineage>
</organism>
<evidence type="ECO:0000256" key="1">
    <source>
        <dbReference type="ARBA" id="ARBA00022723"/>
    </source>
</evidence>
<dbReference type="PANTHER" id="PTHR20930">
    <property type="entry name" value="OVARIAN CARCINOMA ANTIGEN CA125-RELATED"/>
    <property type="match status" value="1"/>
</dbReference>
<evidence type="ECO:0000256" key="5">
    <source>
        <dbReference type="SAM" id="MobiDB-lite"/>
    </source>
</evidence>
<proteinExistence type="predicted"/>
<keyword evidence="3" id="KW-0862">Zinc</keyword>
<dbReference type="AlphaFoldDB" id="A0A4Y7PVU8"/>
<dbReference type="VEuPathDB" id="FungiDB:BD410DRAFT_447037"/>
<dbReference type="PANTHER" id="PTHR20930:SF0">
    <property type="entry name" value="PROTEIN ILRUN"/>
    <property type="match status" value="1"/>
</dbReference>
<reference evidence="7 8" key="1">
    <citation type="submission" date="2018-06" db="EMBL/GenBank/DDBJ databases">
        <title>A transcriptomic atlas of mushroom development highlights an independent origin of complex multicellularity.</title>
        <authorList>
            <consortium name="DOE Joint Genome Institute"/>
            <person name="Krizsan K."/>
            <person name="Almasi E."/>
            <person name="Merenyi Z."/>
            <person name="Sahu N."/>
            <person name="Viragh M."/>
            <person name="Koszo T."/>
            <person name="Mondo S."/>
            <person name="Kiss B."/>
            <person name="Balint B."/>
            <person name="Kues U."/>
            <person name="Barry K."/>
            <person name="Hegedus J.C."/>
            <person name="Henrissat B."/>
            <person name="Johnson J."/>
            <person name="Lipzen A."/>
            <person name="Ohm R."/>
            <person name="Nagy I."/>
            <person name="Pangilinan J."/>
            <person name="Yan J."/>
            <person name="Xiong Y."/>
            <person name="Grigoriev I.V."/>
            <person name="Hibbett D.S."/>
            <person name="Nagy L.G."/>
        </authorList>
    </citation>
    <scope>NUCLEOTIDE SEQUENCE [LARGE SCALE GENOMIC DNA]</scope>
    <source>
        <strain evidence="7 8">SZMC22713</strain>
    </source>
</reference>
<feature type="compositionally biased region" description="Low complexity" evidence="5">
    <location>
        <begin position="74"/>
        <end position="89"/>
    </location>
</feature>
<name>A0A4Y7PVU8_9AGAM</name>
<sequence length="298" mass="32195">METQSLKRKTLEARFNSLRDVHTVMASPITASNTGSQGKPEDANSSTEAPARRNSQEGGGGADGDPAVRDSSEPTVPSGSTDPPSGSSTLQNGTGNELNGTILSSSPQTEPIALVQSPGEINASDPIGVRGTSPTPKASFSADQDGIGGGGRPRSPRSRQMSLRNPPMRGVRRQSTYYDANGTQWHQQRSLPRPPQHATFCDGCNNDADIIGTRWLCLSCTKYDLCDRCYQSGGHEHKMLKIEHPDDYEKVEPITMDDESDCVLLGLRVYTKDFAPVKIAGQLRHSRLLSWVRTETAA</sequence>
<evidence type="ECO:0000256" key="3">
    <source>
        <dbReference type="ARBA" id="ARBA00022833"/>
    </source>
</evidence>
<dbReference type="CDD" id="cd02340">
    <property type="entry name" value="ZZ_NBR1_like"/>
    <property type="match status" value="1"/>
</dbReference>
<feature type="domain" description="ZZ-type" evidence="6">
    <location>
        <begin position="196"/>
        <end position="247"/>
    </location>
</feature>
<dbReference type="InterPro" id="IPR000433">
    <property type="entry name" value="Znf_ZZ"/>
</dbReference>
<feature type="region of interest" description="Disordered" evidence="5">
    <location>
        <begin position="119"/>
        <end position="172"/>
    </location>
</feature>
<feature type="region of interest" description="Disordered" evidence="5">
    <location>
        <begin position="16"/>
        <end position="106"/>
    </location>
</feature>